<name>A0A0L7K318_OPEBR</name>
<evidence type="ECO:0000256" key="3">
    <source>
        <dbReference type="ARBA" id="ARBA00082904"/>
    </source>
</evidence>
<evidence type="ECO:0000313" key="6">
    <source>
        <dbReference type="Proteomes" id="UP000037510"/>
    </source>
</evidence>
<dbReference type="Pfam" id="PF13621">
    <property type="entry name" value="Cupin_8"/>
    <property type="match status" value="1"/>
</dbReference>
<proteinExistence type="inferred from homology"/>
<dbReference type="GO" id="GO:0045905">
    <property type="term" value="P:positive regulation of translational termination"/>
    <property type="evidence" value="ECO:0007669"/>
    <property type="project" value="TreeGrafter"/>
</dbReference>
<comment type="catalytic activity">
    <reaction evidence="2">
        <text>L-lysyl-[protein] + 2-oxoglutarate + O2 = 4-hydroxy-L-lysyl-[protein] + succinate + CO2</text>
        <dbReference type="Rhea" id="RHEA:57156"/>
        <dbReference type="Rhea" id="RHEA-COMP:9752"/>
        <dbReference type="Rhea" id="RHEA-COMP:15084"/>
        <dbReference type="ChEBI" id="CHEBI:15379"/>
        <dbReference type="ChEBI" id="CHEBI:16526"/>
        <dbReference type="ChEBI" id="CHEBI:16810"/>
        <dbReference type="ChEBI" id="CHEBI:29969"/>
        <dbReference type="ChEBI" id="CHEBI:30031"/>
        <dbReference type="ChEBI" id="CHEBI:141495"/>
    </reaction>
</comment>
<reference evidence="5 6" key="1">
    <citation type="journal article" date="2015" name="Genome Biol. Evol.">
        <title>The genome of winter moth (Operophtera brumata) provides a genomic perspective on sexual dimorphism and phenology.</title>
        <authorList>
            <person name="Derks M.F."/>
            <person name="Smit S."/>
            <person name="Salis L."/>
            <person name="Schijlen E."/>
            <person name="Bossers A."/>
            <person name="Mateman C."/>
            <person name="Pijl A.S."/>
            <person name="de Ridder D."/>
            <person name="Groenen M.A."/>
            <person name="Visser M.E."/>
            <person name="Megens H.J."/>
        </authorList>
    </citation>
    <scope>NUCLEOTIDE SEQUENCE [LARGE SCALE GENOMIC DNA]</scope>
    <source>
        <strain evidence="5">WM2013NL</strain>
        <tissue evidence="5">Head and thorax</tissue>
    </source>
</reference>
<dbReference type="PROSITE" id="PS51184">
    <property type="entry name" value="JMJC"/>
    <property type="match status" value="1"/>
</dbReference>
<sequence>MIVEIEAGEYVPKREFTGWNIEDSTYDGCKLTYQDFFENHLIKNLPCIVQNVSTTWECSEKWIKNGVIDYEYITQTYGEMEAPVADCCQILDYAQRTSNMKISQFMNYMQNDKKSNLLYLKDLHLKKLRPKDNFYTIPKIFTSDWLNEYAHDNNEDDFMFVYIGPKNSWTPLHVDVYCSFSWSVNVTGRKKWILFPPGEEDKLKEKPNQLQLLFDPEKNVDVKHYVIIQEQGDAIFVPSGWYHQVENQLDTISINHNWNNGCNIKFMWDVLNKSLIDVEHEIEQFKDSPDFSSECQILLKALCGANYESFINFISFIAKKRLTQLTGQAHACNTVSLGANHVKFDLKMVHNVMDSISAHPNCKREKKNLLNNSFLLLKQEIVDALKT</sequence>
<dbReference type="GO" id="GO:0043565">
    <property type="term" value="F:sequence-specific DNA binding"/>
    <property type="evidence" value="ECO:0007669"/>
    <property type="project" value="TreeGrafter"/>
</dbReference>
<dbReference type="InterPro" id="IPR050910">
    <property type="entry name" value="JMJD6_ArgDemeth/LysHydrox"/>
</dbReference>
<dbReference type="SUPFAM" id="SSF51197">
    <property type="entry name" value="Clavaminate synthase-like"/>
    <property type="match status" value="1"/>
</dbReference>
<feature type="domain" description="JmjC" evidence="4">
    <location>
        <begin position="126"/>
        <end position="275"/>
    </location>
</feature>
<protein>
    <recommendedName>
        <fullName evidence="3">Jumonji domain-containing protein 4</fullName>
    </recommendedName>
</protein>
<dbReference type="GO" id="GO:0016706">
    <property type="term" value="F:2-oxoglutarate-dependent dioxygenase activity"/>
    <property type="evidence" value="ECO:0007669"/>
    <property type="project" value="TreeGrafter"/>
</dbReference>
<dbReference type="Gene3D" id="2.60.120.650">
    <property type="entry name" value="Cupin"/>
    <property type="match status" value="1"/>
</dbReference>
<dbReference type="InterPro" id="IPR003347">
    <property type="entry name" value="JmjC_dom"/>
</dbReference>
<keyword evidence="6" id="KW-1185">Reference proteome</keyword>
<dbReference type="PANTHER" id="PTHR12480:SF6">
    <property type="entry name" value="2-OXOGLUTARATE AND IRON-DEPENDENT OXYGENASE JMJD4"/>
    <property type="match status" value="1"/>
</dbReference>
<dbReference type="Proteomes" id="UP000037510">
    <property type="component" value="Unassembled WGS sequence"/>
</dbReference>
<dbReference type="GO" id="GO:0005737">
    <property type="term" value="C:cytoplasm"/>
    <property type="evidence" value="ECO:0007669"/>
    <property type="project" value="TreeGrafter"/>
</dbReference>
<dbReference type="InterPro" id="IPR041667">
    <property type="entry name" value="Cupin_8"/>
</dbReference>
<dbReference type="STRING" id="104452.A0A0L7K318"/>
<organism evidence="5 6">
    <name type="scientific">Operophtera brumata</name>
    <name type="common">Winter moth</name>
    <name type="synonym">Phalaena brumata</name>
    <dbReference type="NCBI Taxonomy" id="104452"/>
    <lineage>
        <taxon>Eukaryota</taxon>
        <taxon>Metazoa</taxon>
        <taxon>Ecdysozoa</taxon>
        <taxon>Arthropoda</taxon>
        <taxon>Hexapoda</taxon>
        <taxon>Insecta</taxon>
        <taxon>Pterygota</taxon>
        <taxon>Neoptera</taxon>
        <taxon>Endopterygota</taxon>
        <taxon>Lepidoptera</taxon>
        <taxon>Glossata</taxon>
        <taxon>Ditrysia</taxon>
        <taxon>Geometroidea</taxon>
        <taxon>Geometridae</taxon>
        <taxon>Larentiinae</taxon>
        <taxon>Operophtera</taxon>
    </lineage>
</organism>
<dbReference type="AlphaFoldDB" id="A0A0L7K318"/>
<dbReference type="GO" id="GO:0005634">
    <property type="term" value="C:nucleus"/>
    <property type="evidence" value="ECO:0007669"/>
    <property type="project" value="TreeGrafter"/>
</dbReference>
<evidence type="ECO:0000256" key="2">
    <source>
        <dbReference type="ARBA" id="ARBA00047762"/>
    </source>
</evidence>
<dbReference type="PANTHER" id="PTHR12480">
    <property type="entry name" value="ARGININE DEMETHYLASE AND LYSYL-HYDROXYLASE JMJD"/>
    <property type="match status" value="1"/>
</dbReference>
<accession>A0A0L7K318</accession>
<comment type="caution">
    <text evidence="5">The sequence shown here is derived from an EMBL/GenBank/DDBJ whole genome shotgun (WGS) entry which is preliminary data.</text>
</comment>
<dbReference type="EMBL" id="JTDY01013081">
    <property type="protein sequence ID" value="KOB52195.1"/>
    <property type="molecule type" value="Genomic_DNA"/>
</dbReference>
<gene>
    <name evidence="5" type="ORF">OBRU01_25345</name>
</gene>
<evidence type="ECO:0000259" key="4">
    <source>
        <dbReference type="PROSITE" id="PS51184"/>
    </source>
</evidence>
<evidence type="ECO:0000256" key="1">
    <source>
        <dbReference type="ARBA" id="ARBA00038068"/>
    </source>
</evidence>
<dbReference type="SMART" id="SM00558">
    <property type="entry name" value="JmjC"/>
    <property type="match status" value="1"/>
</dbReference>
<comment type="similarity">
    <text evidence="1">Belongs to the JMJD6 family.</text>
</comment>
<evidence type="ECO:0000313" key="5">
    <source>
        <dbReference type="EMBL" id="KOB52195.1"/>
    </source>
</evidence>